<dbReference type="AlphaFoldDB" id="A0A2H5FMR0"/>
<dbReference type="NCBIfam" id="TIGR02743">
    <property type="entry name" value="TraW"/>
    <property type="match status" value="1"/>
</dbReference>
<accession>A0A2H5FMR0</accession>
<dbReference type="KEGG" id="lsh:CAB17_12915"/>
<sequence length="211" mass="23873">MKILCSLVLLVVCCSQGLTKSFGVIGEIFPVVEKSFLVLIEERLHALTLSGEFDALNQKWLHTVVNHTNRPSPLSLERIHQTISHYYTSEITLSQDITDYKGKVLYPKGTYINALEYMPAYNPCWLFFNADDEAQIRWAQIQKNNCSSPKFILTGGAIKVAEKSLNAVIYFDQEGRITSRLNIIHVPARVTRKANQLFIVEEAIKENGNAL</sequence>
<evidence type="ECO:0000313" key="2">
    <source>
        <dbReference type="Proteomes" id="UP000234343"/>
    </source>
</evidence>
<gene>
    <name evidence="1" type="primary">traW</name>
    <name evidence="1" type="ORF">CAB17_12915</name>
</gene>
<protein>
    <submittedName>
        <fullName evidence="1">Type-F conjugative transfer system protein TraW</fullName>
    </submittedName>
</protein>
<dbReference type="RefSeq" id="WP_012979160.1">
    <property type="nucleotide sequence ID" value="NZ_CP025491.2"/>
</dbReference>
<evidence type="ECO:0000313" key="1">
    <source>
        <dbReference type="EMBL" id="AUH72836.1"/>
    </source>
</evidence>
<proteinExistence type="predicted"/>
<dbReference type="EMBL" id="CP025491">
    <property type="protein sequence ID" value="AUH72836.1"/>
    <property type="molecule type" value="Genomic_DNA"/>
</dbReference>
<organism evidence="1 2">
    <name type="scientific">Legionella sainthelensi</name>
    <dbReference type="NCBI Taxonomy" id="28087"/>
    <lineage>
        <taxon>Bacteria</taxon>
        <taxon>Pseudomonadati</taxon>
        <taxon>Pseudomonadota</taxon>
        <taxon>Gammaproteobacteria</taxon>
        <taxon>Legionellales</taxon>
        <taxon>Legionellaceae</taxon>
        <taxon>Legionella</taxon>
    </lineage>
</organism>
<name>A0A2H5FMR0_9GAMM</name>
<reference evidence="1 2" key="1">
    <citation type="submission" date="2017-12" db="EMBL/GenBank/DDBJ databases">
        <title>Legionella sainthelensi LA01-117, whole genome sequence of a clinical isolate from New Zealand.</title>
        <authorList>
            <person name="Cree S.L."/>
            <person name="Slow S."/>
            <person name="Kennedy M.A."/>
            <person name="Murdoch D.R."/>
            <person name="Biggs P.J."/>
            <person name="Anderson T."/>
        </authorList>
    </citation>
    <scope>NUCLEOTIDE SEQUENCE [LARGE SCALE GENOMIC DNA]</scope>
    <source>
        <strain evidence="1 2">LA01-117</strain>
    </source>
</reference>
<dbReference type="InterPro" id="IPR014114">
    <property type="entry name" value="TraW"/>
</dbReference>
<dbReference type="Proteomes" id="UP000234343">
    <property type="component" value="Chromosome"/>
</dbReference>
<dbReference type="GeneID" id="40926064"/>
<keyword evidence="2" id="KW-1185">Reference proteome</keyword>